<dbReference type="EMBL" id="CAJOBD010016003">
    <property type="protein sequence ID" value="CAF4212732.1"/>
    <property type="molecule type" value="Genomic_DNA"/>
</dbReference>
<organism evidence="1 2">
    <name type="scientific">Rotaria sordida</name>
    <dbReference type="NCBI Taxonomy" id="392033"/>
    <lineage>
        <taxon>Eukaryota</taxon>
        <taxon>Metazoa</taxon>
        <taxon>Spiralia</taxon>
        <taxon>Gnathifera</taxon>
        <taxon>Rotifera</taxon>
        <taxon>Eurotatoria</taxon>
        <taxon>Bdelloidea</taxon>
        <taxon>Philodinida</taxon>
        <taxon>Philodinidae</taxon>
        <taxon>Rotaria</taxon>
    </lineage>
</organism>
<dbReference type="AlphaFoldDB" id="A0A820BX56"/>
<gene>
    <name evidence="1" type="ORF">JBS370_LOCUS37070</name>
</gene>
<feature type="non-terminal residue" evidence="1">
    <location>
        <position position="38"/>
    </location>
</feature>
<dbReference type="Proteomes" id="UP000663836">
    <property type="component" value="Unassembled WGS sequence"/>
</dbReference>
<name>A0A820BX56_9BILA</name>
<reference evidence="1" key="1">
    <citation type="submission" date="2021-02" db="EMBL/GenBank/DDBJ databases">
        <authorList>
            <person name="Nowell W R."/>
        </authorList>
    </citation>
    <scope>NUCLEOTIDE SEQUENCE</scope>
</reference>
<comment type="caution">
    <text evidence="1">The sequence shown here is derived from an EMBL/GenBank/DDBJ whole genome shotgun (WGS) entry which is preliminary data.</text>
</comment>
<sequence length="38" mass="4562">MELVKLDYKMNKYAGPKQIRQIAKQWNINASDFFMDLI</sequence>
<evidence type="ECO:0000313" key="1">
    <source>
        <dbReference type="EMBL" id="CAF4212732.1"/>
    </source>
</evidence>
<protein>
    <submittedName>
        <fullName evidence="1">Uncharacterized protein</fullName>
    </submittedName>
</protein>
<proteinExistence type="predicted"/>
<evidence type="ECO:0000313" key="2">
    <source>
        <dbReference type="Proteomes" id="UP000663836"/>
    </source>
</evidence>
<accession>A0A820BX56</accession>